<sequence>MALFIFGSCSKIDGVSLDVDQSLLAVNSSDTFAVSSSTFLLDPLPSAGQGVLLLGAFESDYVGQTKASTYFRLAMPDLSTTFTNDVQFDSLTISLFYNGYSYGDTTQTMAISVHSLVEAIDPKELSIALEDDEYPVFASGETLYTDQSFSYADQALGATRFSPKPHSNRDTVTMKLDQELGRTLFDMVLKKDSRLSVEDEFLDFFRGLAIIPEADAKAIIGFKDSIAFNLHYSYERQADGRRITDELTINMGSSSYQYNRIETDRSNSLLQAMTAVNSEIASTSTDSRTFVQGLTGLVSRIRFPSIRETLGLGATAINKAQLIIETDQPEYGFYPAPDSLILFVANKYGTPTSLVQNASGASLLAVYQRGSTSGGTGRGKYVFDITNYLSALVKTQTYDDEESLLISLPTATLMSRTNVLQVAQNDNKPAIKLNVLYIKTQ</sequence>
<name>A0ABW6BLD4_9SPHI</name>
<evidence type="ECO:0000313" key="1">
    <source>
        <dbReference type="EMBL" id="MFD2969647.1"/>
    </source>
</evidence>
<reference evidence="2" key="1">
    <citation type="journal article" date="2019" name="Int. J. Syst. Evol. Microbiol.">
        <title>The Global Catalogue of Microorganisms (GCM) 10K type strain sequencing project: providing services to taxonomists for standard genome sequencing and annotation.</title>
        <authorList>
            <consortium name="The Broad Institute Genomics Platform"/>
            <consortium name="The Broad Institute Genome Sequencing Center for Infectious Disease"/>
            <person name="Wu L."/>
            <person name="Ma J."/>
        </authorList>
    </citation>
    <scope>NUCLEOTIDE SEQUENCE [LARGE SCALE GENOMIC DNA]</scope>
    <source>
        <strain evidence="2">KCTC 22814</strain>
    </source>
</reference>
<proteinExistence type="predicted"/>
<dbReference type="Pfam" id="PF14092">
    <property type="entry name" value="DUF4270"/>
    <property type="match status" value="1"/>
</dbReference>
<keyword evidence="2" id="KW-1185">Reference proteome</keyword>
<evidence type="ECO:0000313" key="2">
    <source>
        <dbReference type="Proteomes" id="UP001597525"/>
    </source>
</evidence>
<dbReference type="Proteomes" id="UP001597525">
    <property type="component" value="Unassembled WGS sequence"/>
</dbReference>
<gene>
    <name evidence="1" type="ORF">ACFS7Y_19790</name>
</gene>
<organism evidence="1 2">
    <name type="scientific">Sphingobacterium bambusae</name>
    <dbReference type="NCBI Taxonomy" id="662858"/>
    <lineage>
        <taxon>Bacteria</taxon>
        <taxon>Pseudomonadati</taxon>
        <taxon>Bacteroidota</taxon>
        <taxon>Sphingobacteriia</taxon>
        <taxon>Sphingobacteriales</taxon>
        <taxon>Sphingobacteriaceae</taxon>
        <taxon>Sphingobacterium</taxon>
    </lineage>
</organism>
<dbReference type="RefSeq" id="WP_320185480.1">
    <property type="nucleotide sequence ID" value="NZ_CP138332.1"/>
</dbReference>
<comment type="caution">
    <text evidence="1">The sequence shown here is derived from an EMBL/GenBank/DDBJ whole genome shotgun (WGS) entry which is preliminary data.</text>
</comment>
<dbReference type="EMBL" id="JBHUPB010000014">
    <property type="protein sequence ID" value="MFD2969647.1"/>
    <property type="molecule type" value="Genomic_DNA"/>
</dbReference>
<protein>
    <submittedName>
        <fullName evidence="1">DUF4270 family protein</fullName>
    </submittedName>
</protein>
<accession>A0ABW6BLD4</accession>
<dbReference type="InterPro" id="IPR025366">
    <property type="entry name" value="DUF4270"/>
</dbReference>